<evidence type="ECO:0000256" key="2">
    <source>
        <dbReference type="ARBA" id="ARBA00004240"/>
    </source>
</evidence>
<evidence type="ECO:0000256" key="3">
    <source>
        <dbReference type="ARBA" id="ARBA00004370"/>
    </source>
</evidence>
<evidence type="ECO:0000256" key="4">
    <source>
        <dbReference type="ARBA" id="ARBA00007920"/>
    </source>
</evidence>
<evidence type="ECO:0000256" key="7">
    <source>
        <dbReference type="ARBA" id="ARBA00023136"/>
    </source>
</evidence>
<comment type="caution">
    <text evidence="9">The sequence shown here is derived from an EMBL/GenBank/DDBJ whole genome shotgun (WGS) entry which is preliminary data.</text>
</comment>
<reference evidence="9" key="1">
    <citation type="submission" date="2023-06" db="EMBL/GenBank/DDBJ databases">
        <title>Genome-scale phylogeny and comparative genomics of the fungal order Sordariales.</title>
        <authorList>
            <consortium name="Lawrence Berkeley National Laboratory"/>
            <person name="Hensen N."/>
            <person name="Bonometti L."/>
            <person name="Westerberg I."/>
            <person name="Brannstrom I.O."/>
            <person name="Guillou S."/>
            <person name="Cros-Aarteil S."/>
            <person name="Calhoun S."/>
            <person name="Haridas S."/>
            <person name="Kuo A."/>
            <person name="Mondo S."/>
            <person name="Pangilinan J."/>
            <person name="Riley R."/>
            <person name="Labutti K."/>
            <person name="Andreopoulos B."/>
            <person name="Lipzen A."/>
            <person name="Chen C."/>
            <person name="Yanf M."/>
            <person name="Daum C."/>
            <person name="Ng V."/>
            <person name="Clum A."/>
            <person name="Steindorff A."/>
            <person name="Ohm R."/>
            <person name="Martin F."/>
            <person name="Silar P."/>
            <person name="Natvig D."/>
            <person name="Lalanne C."/>
            <person name="Gautier V."/>
            <person name="Ament-Velasquez S.L."/>
            <person name="Kruys A."/>
            <person name="Hutchinson M.I."/>
            <person name="Powell A.J."/>
            <person name="Barry K."/>
            <person name="Miller A.N."/>
            <person name="Grigoriev I.V."/>
            <person name="Debuchy R."/>
            <person name="Gladieux P."/>
            <person name="Thoren M.H."/>
            <person name="Johannesson H."/>
        </authorList>
    </citation>
    <scope>NUCLEOTIDE SEQUENCE</scope>
    <source>
        <strain evidence="9">CBS 606.72</strain>
    </source>
</reference>
<protein>
    <recommendedName>
        <fullName evidence="8">DUF676 domain-containing protein</fullName>
    </recommendedName>
</protein>
<dbReference type="GO" id="GO:0005783">
    <property type="term" value="C:endoplasmic reticulum"/>
    <property type="evidence" value="ECO:0007669"/>
    <property type="project" value="UniProtKB-SubCell"/>
</dbReference>
<dbReference type="PANTHER" id="PTHR48182">
    <property type="entry name" value="PROTEIN SERAC1"/>
    <property type="match status" value="1"/>
</dbReference>
<dbReference type="GO" id="GO:0016020">
    <property type="term" value="C:membrane"/>
    <property type="evidence" value="ECO:0007669"/>
    <property type="project" value="UniProtKB-SubCell"/>
</dbReference>
<dbReference type="InterPro" id="IPR007751">
    <property type="entry name" value="DUF676_lipase-like"/>
</dbReference>
<dbReference type="InterPro" id="IPR052374">
    <property type="entry name" value="SERAC1"/>
</dbReference>
<evidence type="ECO:0000313" key="9">
    <source>
        <dbReference type="EMBL" id="KAK0624144.1"/>
    </source>
</evidence>
<evidence type="ECO:0000313" key="10">
    <source>
        <dbReference type="Proteomes" id="UP001175000"/>
    </source>
</evidence>
<comment type="similarity">
    <text evidence="4">Belongs to the putative lipase ROG1 family.</text>
</comment>
<evidence type="ECO:0000256" key="6">
    <source>
        <dbReference type="ARBA" id="ARBA00023128"/>
    </source>
</evidence>
<sequence>MDENDRVFRISGIPAELPQAALGSVLDAVFAAESGSGIKTTVRSLGPHPQRGTHMVATVTFSSVPQKLSKGASWQLSETVEHNNQSIRLDLEIDVGFLGFTPTNTPIGDESDRIDCIAVSGLSSHPFGSWKKRGGRFMWLVDDDAAVPSNVRMLLYGYDTSLVASQSFQNVTDIGKSLAAAVQGIRPSAEGAFEPRPIVFIAHSLGGLVVKEAICHMVKTDPRVARCVYGLIFFGVPHNGLLVDPWLRIVENRPNEQLITALKPHSQYLQRLAQEFGQAFALGKSRVISIYETMTNLPKFNGKFDPDYLVLRPYLQKIWANAVADIQLRFETAPSQAEAETAEAFRGLVQLWPAEEAGRSSGELRTEFE</sequence>
<comment type="subcellular location">
    <subcellularLocation>
        <location evidence="2">Endoplasmic reticulum</location>
    </subcellularLocation>
    <subcellularLocation>
        <location evidence="3">Membrane</location>
    </subcellularLocation>
    <subcellularLocation>
        <location evidence="1">Mitochondrion</location>
    </subcellularLocation>
</comment>
<keyword evidence="7" id="KW-0472">Membrane</keyword>
<evidence type="ECO:0000256" key="5">
    <source>
        <dbReference type="ARBA" id="ARBA00022824"/>
    </source>
</evidence>
<dbReference type="PANTHER" id="PTHR48182:SF2">
    <property type="entry name" value="PROTEIN SERAC1"/>
    <property type="match status" value="1"/>
</dbReference>
<name>A0AA39WYT3_9PEZI</name>
<dbReference type="Proteomes" id="UP001175000">
    <property type="component" value="Unassembled WGS sequence"/>
</dbReference>
<organism evidence="9 10">
    <name type="scientific">Immersiella caudata</name>
    <dbReference type="NCBI Taxonomy" id="314043"/>
    <lineage>
        <taxon>Eukaryota</taxon>
        <taxon>Fungi</taxon>
        <taxon>Dikarya</taxon>
        <taxon>Ascomycota</taxon>
        <taxon>Pezizomycotina</taxon>
        <taxon>Sordariomycetes</taxon>
        <taxon>Sordariomycetidae</taxon>
        <taxon>Sordariales</taxon>
        <taxon>Lasiosphaeriaceae</taxon>
        <taxon>Immersiella</taxon>
    </lineage>
</organism>
<dbReference type="AlphaFoldDB" id="A0AA39WYT3"/>
<dbReference type="SUPFAM" id="SSF53474">
    <property type="entry name" value="alpha/beta-Hydrolases"/>
    <property type="match status" value="1"/>
</dbReference>
<dbReference type="Gene3D" id="3.40.50.1820">
    <property type="entry name" value="alpha/beta hydrolase"/>
    <property type="match status" value="1"/>
</dbReference>
<gene>
    <name evidence="9" type="ORF">B0T14DRAFT_427376</name>
</gene>
<proteinExistence type="inferred from homology"/>
<dbReference type="EMBL" id="JAULSU010000003">
    <property type="protein sequence ID" value="KAK0624144.1"/>
    <property type="molecule type" value="Genomic_DNA"/>
</dbReference>
<keyword evidence="5" id="KW-0256">Endoplasmic reticulum</keyword>
<accession>A0AA39WYT3</accession>
<dbReference type="Pfam" id="PF05057">
    <property type="entry name" value="DUF676"/>
    <property type="match status" value="1"/>
</dbReference>
<keyword evidence="6" id="KW-0496">Mitochondrion</keyword>
<feature type="domain" description="DUF676" evidence="8">
    <location>
        <begin position="163"/>
        <end position="221"/>
    </location>
</feature>
<evidence type="ECO:0000259" key="8">
    <source>
        <dbReference type="Pfam" id="PF05057"/>
    </source>
</evidence>
<dbReference type="InterPro" id="IPR029058">
    <property type="entry name" value="AB_hydrolase_fold"/>
</dbReference>
<evidence type="ECO:0000256" key="1">
    <source>
        <dbReference type="ARBA" id="ARBA00004173"/>
    </source>
</evidence>
<dbReference type="GO" id="GO:0005739">
    <property type="term" value="C:mitochondrion"/>
    <property type="evidence" value="ECO:0007669"/>
    <property type="project" value="UniProtKB-SubCell"/>
</dbReference>
<keyword evidence="10" id="KW-1185">Reference proteome</keyword>